<accession>A0ABR4PCQ4</accession>
<dbReference type="InterPro" id="IPR049482">
    <property type="entry name" value="ANM3-like_C2H2_Zf"/>
</dbReference>
<comment type="subcellular location">
    <subcellularLocation>
        <location evidence="1">Cytoplasm</location>
        <location evidence="1">Cytosol</location>
    </subcellularLocation>
</comment>
<dbReference type="InterPro" id="IPR041698">
    <property type="entry name" value="Methyltransf_25"/>
</dbReference>
<dbReference type="SUPFAM" id="SSF53335">
    <property type="entry name" value="S-adenosyl-L-methionine-dependent methyltransferases"/>
    <property type="match status" value="1"/>
</dbReference>
<sequence>MAGIASTPASALASTSASDLPTRERTPSVSGSSEASDILDLKDDEGWEDAEPDEEQVQFTSLFDDQLFSDINLMLKHCKDKHSFDFLAVRQKFALDFYGNIKLVNYIRSQVKSGLPVSPDVAKADFDDEKYLKPVLEDDALLFSLDDLAEDATEDVTEVTNKDSTNNSGGLVARVSELEEELRRIQSQFDDYRTTVKQTLDDRWNDKAASGPSTSEPAEEEKRDDDSHYFSSYSYNDIHETMLKDTIRTDAYRDFIYNNKNLFAGKVVLDVGCGTGILSMFCAKAGAARVIAVDNSAIIDKARENIFNNGFADKITCLRGKVEEVVLPVDKVDIIVSEWMGYCLLYEAMLDSVIWARDKYLKPDGLMVPSHMNMWVAPVADPEYISDHIAFWRDVYGFDMKAMQAGIHEDAQVLDMPASTICADPHPFLQLSLHTTTVKDLVFKRQWQGKLKQDIDTLDGFIIWFDSFFMPSREDKVPEDAKAEEWAKGNNKGNAFTTGPAAKITHWKQGVLLIDSVKEQGIPRKKGTELTGEVEYSVPENNSRALNVGMSWKFSSDEKDYSQTWKMR</sequence>
<comment type="catalytic activity">
    <reaction evidence="11">
        <text>L-arginyl-[protein] + S-adenosyl-L-methionine = N(omega)-methyl-L-arginyl-[protein] + S-adenosyl-L-homocysteine + H(+)</text>
        <dbReference type="Rhea" id="RHEA:48100"/>
        <dbReference type="Rhea" id="RHEA-COMP:10532"/>
        <dbReference type="Rhea" id="RHEA-COMP:11990"/>
        <dbReference type="ChEBI" id="CHEBI:15378"/>
        <dbReference type="ChEBI" id="CHEBI:29965"/>
        <dbReference type="ChEBI" id="CHEBI:57856"/>
        <dbReference type="ChEBI" id="CHEBI:59789"/>
        <dbReference type="ChEBI" id="CHEBI:65280"/>
    </reaction>
    <physiologicalReaction direction="left-to-right" evidence="11">
        <dbReference type="Rhea" id="RHEA:48101"/>
    </physiologicalReaction>
</comment>
<dbReference type="Gene3D" id="3.40.50.150">
    <property type="entry name" value="Vaccinia Virus protein VP39"/>
    <property type="match status" value="1"/>
</dbReference>
<evidence type="ECO:0000256" key="2">
    <source>
        <dbReference type="ARBA" id="ARBA00011925"/>
    </source>
</evidence>
<dbReference type="PROSITE" id="PS51678">
    <property type="entry name" value="SAM_MT_PRMT"/>
    <property type="match status" value="1"/>
</dbReference>
<gene>
    <name evidence="17" type="ORF">PVAG01_07500</name>
</gene>
<keyword evidence="3" id="KW-0963">Cytoplasm</keyword>
<dbReference type="Gene3D" id="2.70.160.11">
    <property type="entry name" value="Hnrnp arginine n-methyltransferase1"/>
    <property type="match status" value="1"/>
</dbReference>
<evidence type="ECO:0000256" key="4">
    <source>
        <dbReference type="ARBA" id="ARBA00022603"/>
    </source>
</evidence>
<evidence type="ECO:0000256" key="7">
    <source>
        <dbReference type="ARBA" id="ARBA00022723"/>
    </source>
</evidence>
<feature type="compositionally biased region" description="Low complexity" evidence="13">
    <location>
        <begin position="1"/>
        <end position="20"/>
    </location>
</feature>
<evidence type="ECO:0000256" key="9">
    <source>
        <dbReference type="ARBA" id="ARBA00022833"/>
    </source>
</evidence>
<evidence type="ECO:0000256" key="10">
    <source>
        <dbReference type="ARBA" id="ARBA00047384"/>
    </source>
</evidence>
<evidence type="ECO:0000256" key="8">
    <source>
        <dbReference type="ARBA" id="ARBA00022771"/>
    </source>
</evidence>
<evidence type="ECO:0000259" key="14">
    <source>
        <dbReference type="Pfam" id="PF13649"/>
    </source>
</evidence>
<dbReference type="InterPro" id="IPR055135">
    <property type="entry name" value="PRMT_dom"/>
</dbReference>
<feature type="region of interest" description="Disordered" evidence="13">
    <location>
        <begin position="1"/>
        <end position="41"/>
    </location>
</feature>
<keyword evidence="18" id="KW-1185">Reference proteome</keyword>
<evidence type="ECO:0000256" key="5">
    <source>
        <dbReference type="ARBA" id="ARBA00022679"/>
    </source>
</evidence>
<organism evidence="17 18">
    <name type="scientific">Phlyctema vagabunda</name>
    <dbReference type="NCBI Taxonomy" id="108571"/>
    <lineage>
        <taxon>Eukaryota</taxon>
        <taxon>Fungi</taxon>
        <taxon>Dikarya</taxon>
        <taxon>Ascomycota</taxon>
        <taxon>Pezizomycotina</taxon>
        <taxon>Leotiomycetes</taxon>
        <taxon>Helotiales</taxon>
        <taxon>Dermateaceae</taxon>
        <taxon>Phlyctema</taxon>
    </lineage>
</organism>
<reference evidence="17 18" key="1">
    <citation type="submission" date="2024-06" db="EMBL/GenBank/DDBJ databases">
        <title>Complete genome of Phlyctema vagabunda strain 19-DSS-EL-015.</title>
        <authorList>
            <person name="Fiorenzani C."/>
        </authorList>
    </citation>
    <scope>NUCLEOTIDE SEQUENCE [LARGE SCALE GENOMIC DNA]</scope>
    <source>
        <strain evidence="17 18">19-DSS-EL-015</strain>
    </source>
</reference>
<comment type="caution">
    <text evidence="17">The sequence shown here is derived from an EMBL/GenBank/DDBJ whole genome shotgun (WGS) entry which is preliminary data.</text>
</comment>
<evidence type="ECO:0000259" key="16">
    <source>
        <dbReference type="Pfam" id="PF22528"/>
    </source>
</evidence>
<dbReference type="Pfam" id="PF21137">
    <property type="entry name" value="ANM3_C2H2_Zf"/>
    <property type="match status" value="1"/>
</dbReference>
<keyword evidence="6 12" id="KW-0949">S-adenosyl-L-methionine</keyword>
<evidence type="ECO:0000313" key="17">
    <source>
        <dbReference type="EMBL" id="KAL3421055.1"/>
    </source>
</evidence>
<feature type="domain" description="Protein arginine N-methyltransferase 3-like C2H2 zinc finger" evidence="15">
    <location>
        <begin position="90"/>
        <end position="134"/>
    </location>
</feature>
<proteinExistence type="predicted"/>
<evidence type="ECO:0000256" key="6">
    <source>
        <dbReference type="ARBA" id="ARBA00022691"/>
    </source>
</evidence>
<dbReference type="PANTHER" id="PTHR11006">
    <property type="entry name" value="PROTEIN ARGININE N-METHYLTRANSFERASE"/>
    <property type="match status" value="1"/>
</dbReference>
<evidence type="ECO:0000256" key="13">
    <source>
        <dbReference type="SAM" id="MobiDB-lite"/>
    </source>
</evidence>
<dbReference type="InterPro" id="IPR036236">
    <property type="entry name" value="Znf_C2H2_sf"/>
</dbReference>
<evidence type="ECO:0000256" key="11">
    <source>
        <dbReference type="ARBA" id="ARBA00049303"/>
    </source>
</evidence>
<keyword evidence="9" id="KW-0862">Zinc</keyword>
<protein>
    <recommendedName>
        <fullName evidence="2">type I protein arginine methyltransferase</fullName>
        <ecNumber evidence="2">2.1.1.319</ecNumber>
    </recommendedName>
</protein>
<name>A0ABR4PCQ4_9HELO</name>
<dbReference type="InterPro" id="IPR025799">
    <property type="entry name" value="Arg_MeTrfase"/>
</dbReference>
<dbReference type="Pfam" id="PF13649">
    <property type="entry name" value="Methyltransf_25"/>
    <property type="match status" value="1"/>
</dbReference>
<feature type="region of interest" description="Disordered" evidence="13">
    <location>
        <begin position="203"/>
        <end position="227"/>
    </location>
</feature>
<keyword evidence="8" id="KW-0863">Zinc-finger</keyword>
<dbReference type="GO" id="GO:0008168">
    <property type="term" value="F:methyltransferase activity"/>
    <property type="evidence" value="ECO:0007669"/>
    <property type="project" value="UniProtKB-KW"/>
</dbReference>
<comment type="catalytic activity">
    <reaction evidence="10">
        <text>L-arginyl-[protein] + 2 S-adenosyl-L-methionine = N(omega),N(omega)-dimethyl-L-arginyl-[protein] + 2 S-adenosyl-L-homocysteine + 2 H(+)</text>
        <dbReference type="Rhea" id="RHEA:48096"/>
        <dbReference type="Rhea" id="RHEA-COMP:10532"/>
        <dbReference type="Rhea" id="RHEA-COMP:11991"/>
        <dbReference type="ChEBI" id="CHEBI:15378"/>
        <dbReference type="ChEBI" id="CHEBI:29965"/>
        <dbReference type="ChEBI" id="CHEBI:57856"/>
        <dbReference type="ChEBI" id="CHEBI:59789"/>
        <dbReference type="ChEBI" id="CHEBI:61897"/>
        <dbReference type="EC" id="2.1.1.319"/>
    </reaction>
    <physiologicalReaction direction="left-to-right" evidence="10">
        <dbReference type="Rhea" id="RHEA:48097"/>
    </physiologicalReaction>
</comment>
<dbReference type="GO" id="GO:0032259">
    <property type="term" value="P:methylation"/>
    <property type="evidence" value="ECO:0007669"/>
    <property type="project" value="UniProtKB-KW"/>
</dbReference>
<keyword evidence="5 12" id="KW-0808">Transferase</keyword>
<dbReference type="CDD" id="cd02440">
    <property type="entry name" value="AdoMet_MTases"/>
    <property type="match status" value="1"/>
</dbReference>
<dbReference type="Proteomes" id="UP001629113">
    <property type="component" value="Unassembled WGS sequence"/>
</dbReference>
<evidence type="ECO:0000256" key="3">
    <source>
        <dbReference type="ARBA" id="ARBA00022490"/>
    </source>
</evidence>
<evidence type="ECO:0000259" key="15">
    <source>
        <dbReference type="Pfam" id="PF21137"/>
    </source>
</evidence>
<evidence type="ECO:0000313" key="18">
    <source>
        <dbReference type="Proteomes" id="UP001629113"/>
    </source>
</evidence>
<dbReference type="PANTHER" id="PTHR11006:SF116">
    <property type="entry name" value="PROTEIN METHYLTRANSFERASE"/>
    <property type="match status" value="1"/>
</dbReference>
<keyword evidence="7" id="KW-0479">Metal-binding</keyword>
<dbReference type="Pfam" id="PF22528">
    <property type="entry name" value="PRMT_C"/>
    <property type="match status" value="1"/>
</dbReference>
<feature type="domain" description="Methyltransferase" evidence="14">
    <location>
        <begin position="268"/>
        <end position="365"/>
    </location>
</feature>
<dbReference type="InterPro" id="IPR029063">
    <property type="entry name" value="SAM-dependent_MTases_sf"/>
</dbReference>
<dbReference type="EMBL" id="JBFCZG010000006">
    <property type="protein sequence ID" value="KAL3421055.1"/>
    <property type="molecule type" value="Genomic_DNA"/>
</dbReference>
<evidence type="ECO:0000256" key="12">
    <source>
        <dbReference type="PROSITE-ProRule" id="PRU01015"/>
    </source>
</evidence>
<keyword evidence="4 12" id="KW-0489">Methyltransferase</keyword>
<evidence type="ECO:0000256" key="1">
    <source>
        <dbReference type="ARBA" id="ARBA00004514"/>
    </source>
</evidence>
<dbReference type="EC" id="2.1.1.319" evidence="2"/>
<feature type="domain" description="Protein arginine N-methyltransferase" evidence="16">
    <location>
        <begin position="373"/>
        <end position="556"/>
    </location>
</feature>
<dbReference type="SUPFAM" id="SSF57667">
    <property type="entry name" value="beta-beta-alpha zinc fingers"/>
    <property type="match status" value="1"/>
</dbReference>